<protein>
    <submittedName>
        <fullName evidence="1">Uncharacterized protein</fullName>
    </submittedName>
</protein>
<evidence type="ECO:0000313" key="1">
    <source>
        <dbReference type="EMBL" id="MBW92042.1"/>
    </source>
</evidence>
<name>A0A2P2JF09_RHIMU</name>
<organism evidence="1">
    <name type="scientific">Rhizophora mucronata</name>
    <name type="common">Asiatic mangrove</name>
    <dbReference type="NCBI Taxonomy" id="61149"/>
    <lineage>
        <taxon>Eukaryota</taxon>
        <taxon>Viridiplantae</taxon>
        <taxon>Streptophyta</taxon>
        <taxon>Embryophyta</taxon>
        <taxon>Tracheophyta</taxon>
        <taxon>Spermatophyta</taxon>
        <taxon>Magnoliopsida</taxon>
        <taxon>eudicotyledons</taxon>
        <taxon>Gunneridae</taxon>
        <taxon>Pentapetalae</taxon>
        <taxon>rosids</taxon>
        <taxon>fabids</taxon>
        <taxon>Malpighiales</taxon>
        <taxon>Rhizophoraceae</taxon>
        <taxon>Rhizophora</taxon>
    </lineage>
</organism>
<reference evidence="1" key="1">
    <citation type="submission" date="2018-02" db="EMBL/GenBank/DDBJ databases">
        <title>Rhizophora mucronata_Transcriptome.</title>
        <authorList>
            <person name="Meera S.P."/>
            <person name="Sreeshan A."/>
            <person name="Augustine A."/>
        </authorList>
    </citation>
    <scope>NUCLEOTIDE SEQUENCE</scope>
    <source>
        <tissue evidence="1">Leaf</tissue>
    </source>
</reference>
<dbReference type="AlphaFoldDB" id="A0A2P2JF09"/>
<dbReference type="EMBL" id="GGEC01011559">
    <property type="protein sequence ID" value="MBW92042.1"/>
    <property type="molecule type" value="Transcribed_RNA"/>
</dbReference>
<sequence length="78" mass="8700">MSNIVILKHDLSSVSVSNILILKPDLSSVYMSNILILHLDLSSVVVTTGIVSKVHCYSLVSSDFNYFTPINVAFYFIY</sequence>
<proteinExistence type="predicted"/>
<accession>A0A2P2JF09</accession>